<sequence>MYWLDIKMWLESTTGLDRDVLHIYGAVLIQFFLALFFRRSLASPWPWITVLIAAAVNEYFDYQRVGNSPESRAIFQAEGVKDMWNTMLIPTFLLLVARFWPTWFVGKSRHFRQSTTNNSRQPEGEAV</sequence>
<gene>
    <name evidence="2" type="ORF">GCM10009096_05010</name>
</gene>
<keyword evidence="3" id="KW-1185">Reference proteome</keyword>
<dbReference type="RefSeq" id="WP_229953957.1">
    <property type="nucleotide sequence ID" value="NZ_BAAAEM010000002.1"/>
</dbReference>
<organism evidence="2 3">
    <name type="scientific">Parasphingorhabdus litoris</name>
    <dbReference type="NCBI Taxonomy" id="394733"/>
    <lineage>
        <taxon>Bacteria</taxon>
        <taxon>Pseudomonadati</taxon>
        <taxon>Pseudomonadota</taxon>
        <taxon>Alphaproteobacteria</taxon>
        <taxon>Sphingomonadales</taxon>
        <taxon>Sphingomonadaceae</taxon>
        <taxon>Parasphingorhabdus</taxon>
    </lineage>
</organism>
<proteinExistence type="predicted"/>
<protein>
    <recommendedName>
        <fullName evidence="4">VanZ-like domain-containing protein</fullName>
    </recommendedName>
</protein>
<evidence type="ECO:0000256" key="1">
    <source>
        <dbReference type="SAM" id="Phobius"/>
    </source>
</evidence>
<feature type="transmembrane region" description="Helical" evidence="1">
    <location>
        <begin position="20"/>
        <end position="37"/>
    </location>
</feature>
<dbReference type="EMBL" id="BAAAEM010000002">
    <property type="protein sequence ID" value="GAA0467259.1"/>
    <property type="molecule type" value="Genomic_DNA"/>
</dbReference>
<keyword evidence="1" id="KW-0472">Membrane</keyword>
<evidence type="ECO:0000313" key="3">
    <source>
        <dbReference type="Proteomes" id="UP001500713"/>
    </source>
</evidence>
<evidence type="ECO:0000313" key="2">
    <source>
        <dbReference type="EMBL" id="GAA0467259.1"/>
    </source>
</evidence>
<feature type="transmembrane region" description="Helical" evidence="1">
    <location>
        <begin position="87"/>
        <end position="106"/>
    </location>
</feature>
<name>A0ABN1A4F2_9SPHN</name>
<evidence type="ECO:0008006" key="4">
    <source>
        <dbReference type="Google" id="ProtNLM"/>
    </source>
</evidence>
<accession>A0ABN1A4F2</accession>
<dbReference type="Proteomes" id="UP001500713">
    <property type="component" value="Unassembled WGS sequence"/>
</dbReference>
<comment type="caution">
    <text evidence="2">The sequence shown here is derived from an EMBL/GenBank/DDBJ whole genome shotgun (WGS) entry which is preliminary data.</text>
</comment>
<keyword evidence="1" id="KW-1133">Transmembrane helix</keyword>
<reference evidence="2 3" key="1">
    <citation type="journal article" date="2019" name="Int. J. Syst. Evol. Microbiol.">
        <title>The Global Catalogue of Microorganisms (GCM) 10K type strain sequencing project: providing services to taxonomists for standard genome sequencing and annotation.</title>
        <authorList>
            <consortium name="The Broad Institute Genomics Platform"/>
            <consortium name="The Broad Institute Genome Sequencing Center for Infectious Disease"/>
            <person name="Wu L."/>
            <person name="Ma J."/>
        </authorList>
    </citation>
    <scope>NUCLEOTIDE SEQUENCE [LARGE SCALE GENOMIC DNA]</scope>
    <source>
        <strain evidence="2 3">JCM 14162</strain>
    </source>
</reference>
<keyword evidence="1" id="KW-0812">Transmembrane</keyword>